<dbReference type="PANTHER" id="PTHR44216:SF3">
    <property type="entry name" value="PROTEIN O-MANNOSYL-TRANSFERASE TMTC2"/>
    <property type="match status" value="1"/>
</dbReference>
<comment type="caution">
    <text evidence="1">The sequence shown here is derived from an EMBL/GenBank/DDBJ whole genome shotgun (WGS) entry which is preliminary data.</text>
</comment>
<dbReference type="Proteomes" id="UP001497472">
    <property type="component" value="Unassembled WGS sequence"/>
</dbReference>
<dbReference type="EMBL" id="CAVLEF010000132">
    <property type="protein sequence ID" value="CAK1551506.1"/>
    <property type="molecule type" value="Genomic_DNA"/>
</dbReference>
<evidence type="ECO:0000313" key="2">
    <source>
        <dbReference type="Proteomes" id="UP001497472"/>
    </source>
</evidence>
<protein>
    <submittedName>
        <fullName evidence="1">Uncharacterized protein</fullName>
    </submittedName>
</protein>
<gene>
    <name evidence="1" type="ORF">LNINA_LOCUS10639</name>
</gene>
<dbReference type="PANTHER" id="PTHR44216">
    <property type="entry name" value="PROTEIN O-MANNOSYL-TRANSFERASE TMTC2"/>
    <property type="match status" value="1"/>
</dbReference>
<evidence type="ECO:0000313" key="1">
    <source>
        <dbReference type="EMBL" id="CAK1551506.1"/>
    </source>
</evidence>
<keyword evidence="2" id="KW-1185">Reference proteome</keyword>
<accession>A0AAV1JTI4</accession>
<proteinExistence type="predicted"/>
<sequence length="127" mass="14148">MNSILRTVFVGHVLRSGSTTGPTLNIGKSILECQSSYLYKAHDTEEFQIIKFKYIFTNQKALQKLNYMLCGVSAWWWHAVNVLLHAACCVLVARTGAVVARLQRPFAALAALLFAVHPIHTEAVSLF</sequence>
<dbReference type="AlphaFoldDB" id="A0AAV1JTI4"/>
<organism evidence="1 2">
    <name type="scientific">Leptosia nina</name>
    <dbReference type="NCBI Taxonomy" id="320188"/>
    <lineage>
        <taxon>Eukaryota</taxon>
        <taxon>Metazoa</taxon>
        <taxon>Ecdysozoa</taxon>
        <taxon>Arthropoda</taxon>
        <taxon>Hexapoda</taxon>
        <taxon>Insecta</taxon>
        <taxon>Pterygota</taxon>
        <taxon>Neoptera</taxon>
        <taxon>Endopterygota</taxon>
        <taxon>Lepidoptera</taxon>
        <taxon>Glossata</taxon>
        <taxon>Ditrysia</taxon>
        <taxon>Papilionoidea</taxon>
        <taxon>Pieridae</taxon>
        <taxon>Pierinae</taxon>
        <taxon>Leptosia</taxon>
    </lineage>
</organism>
<dbReference type="InterPro" id="IPR052384">
    <property type="entry name" value="TMTC_O-mannosyltransferase"/>
</dbReference>
<name>A0AAV1JTI4_9NEOP</name>
<reference evidence="1 2" key="1">
    <citation type="submission" date="2023-11" db="EMBL/GenBank/DDBJ databases">
        <authorList>
            <person name="Okamura Y."/>
        </authorList>
    </citation>
    <scope>NUCLEOTIDE SEQUENCE [LARGE SCALE GENOMIC DNA]</scope>
</reference>